<dbReference type="GO" id="GO:0005765">
    <property type="term" value="C:lysosomal membrane"/>
    <property type="evidence" value="ECO:0007669"/>
    <property type="project" value="TreeGrafter"/>
</dbReference>
<dbReference type="GO" id="GO:0031902">
    <property type="term" value="C:late endosome membrane"/>
    <property type="evidence" value="ECO:0007669"/>
    <property type="project" value="TreeGrafter"/>
</dbReference>
<organism evidence="3 4">
    <name type="scientific">Agrilus planipennis</name>
    <name type="common">Emerald ash borer</name>
    <name type="synonym">Agrilus marcopoli</name>
    <dbReference type="NCBI Taxonomy" id="224129"/>
    <lineage>
        <taxon>Eukaryota</taxon>
        <taxon>Metazoa</taxon>
        <taxon>Ecdysozoa</taxon>
        <taxon>Arthropoda</taxon>
        <taxon>Hexapoda</taxon>
        <taxon>Insecta</taxon>
        <taxon>Pterygota</taxon>
        <taxon>Neoptera</taxon>
        <taxon>Endopterygota</taxon>
        <taxon>Coleoptera</taxon>
        <taxon>Polyphaga</taxon>
        <taxon>Elateriformia</taxon>
        <taxon>Buprestoidea</taxon>
        <taxon>Buprestidae</taxon>
        <taxon>Agrilinae</taxon>
        <taxon>Agrilus</taxon>
    </lineage>
</organism>
<dbReference type="InterPro" id="IPR009755">
    <property type="entry name" value="RMC1_C"/>
</dbReference>
<dbReference type="Proteomes" id="UP000192223">
    <property type="component" value="Unplaced"/>
</dbReference>
<evidence type="ECO:0000259" key="1">
    <source>
        <dbReference type="Pfam" id="PF07035"/>
    </source>
</evidence>
<dbReference type="CTD" id="38734"/>
<dbReference type="Pfam" id="PF21029">
    <property type="entry name" value="RMC1_N"/>
    <property type="match status" value="1"/>
</dbReference>
<feature type="domain" description="Regulator of MON1-CCZ1 complex N-terminal" evidence="2">
    <location>
        <begin position="27"/>
        <end position="144"/>
    </location>
</feature>
<protein>
    <submittedName>
        <fullName evidence="4">Regulator of MON1-CCZ1 complex</fullName>
    </submittedName>
</protein>
<dbReference type="Pfam" id="PF07035">
    <property type="entry name" value="RMC1_C"/>
    <property type="match status" value="1"/>
</dbReference>
<accession>A0A1W4WFA4</accession>
<dbReference type="InterPro" id="IPR049040">
    <property type="entry name" value="RMC1_N"/>
</dbReference>
<keyword evidence="3" id="KW-1185">Reference proteome</keyword>
<dbReference type="KEGG" id="apln:108732462"/>
<gene>
    <name evidence="4" type="primary">LOC108732462</name>
</gene>
<name>A0A1W4WFA4_AGRPL</name>
<dbReference type="PANTHER" id="PTHR12897:SF4">
    <property type="entry name" value="REGULATOR OF MON1-CCZ1 COMPLEX"/>
    <property type="match status" value="1"/>
</dbReference>
<dbReference type="OrthoDB" id="26384at2759"/>
<dbReference type="PANTHER" id="PTHR12897">
    <property type="entry name" value="COLON CANCER-ASSOCIATED PROTEIN MIC1"/>
    <property type="match status" value="1"/>
</dbReference>
<dbReference type="AlphaFoldDB" id="A0A1W4WFA4"/>
<dbReference type="RefSeq" id="XP_018318793.1">
    <property type="nucleotide sequence ID" value="XM_018463291.1"/>
</dbReference>
<dbReference type="GO" id="GO:0010506">
    <property type="term" value="P:regulation of autophagy"/>
    <property type="evidence" value="ECO:0007669"/>
    <property type="project" value="InterPro"/>
</dbReference>
<sequence>MTEKFTYYLELSKNPVRFEPVNQLTNVFFDDSNKQVFAVRSGGVMGVVVKGPSEESKSLNFRMDDGGPVISIKISLDQKVLAVQRSTNSVEFMNFKGSNLDNKYSQSCKKNATLLGFVWSYINEVALVTDHGVELYSVIPEKGTLKHLKSISVTVQWFVWCPTNKIALLASSHGSQLLPVIFKPGSVSKMPKVEGDPGRMILERDITLGTLYGTAAVLILRHQNAPQASEVHIHLLNGSSSAPIKRHVLRLGLSGRFAINIVDDLILVHHQASRSSQVFDINLQGENDGTVTYHKAVAPAKSIQPTCLEIPGLLEPQKHACELYSADWVVFQPNIVIDAKLGCLWCIHLILPELCRQIPDLSVCTQLVLNRMNGKEVLLKLLLDRIELPEPPLQQLQSSFDCINILYRKWIESELQIQTASPAGAQLPSKIVFQPRVLITQADMYSRVFQKLDLANKLQKLEWVLISYITSLTQNDIPTELSLNEMLVNTLVKQEKNSALVQFLQYGVVSDSKPLACRLLSLGFIELALDMFARLGATEEIIEILLDQEQVLPALQLAGDKETPRKFLQVAQNTGNATLFHSTVLALRSNPHFKESFLKDERLRVYLNHYASLFPNSVNTSK</sequence>
<dbReference type="GeneID" id="108732462"/>
<evidence type="ECO:0000313" key="4">
    <source>
        <dbReference type="RefSeq" id="XP_018318793.1"/>
    </source>
</evidence>
<dbReference type="InterPro" id="IPR040371">
    <property type="entry name" value="RMC1"/>
</dbReference>
<evidence type="ECO:0000313" key="3">
    <source>
        <dbReference type="Proteomes" id="UP000192223"/>
    </source>
</evidence>
<proteinExistence type="predicted"/>
<dbReference type="STRING" id="224129.A0A1W4WFA4"/>
<dbReference type="SUPFAM" id="SSF69322">
    <property type="entry name" value="Tricorn protease domain 2"/>
    <property type="match status" value="1"/>
</dbReference>
<evidence type="ECO:0000259" key="2">
    <source>
        <dbReference type="Pfam" id="PF21029"/>
    </source>
</evidence>
<dbReference type="InParanoid" id="A0A1W4WFA4"/>
<dbReference type="FunCoup" id="A0A1W4WFA4">
    <property type="interactions" value="1202"/>
</dbReference>
<reference evidence="4" key="1">
    <citation type="submission" date="2025-08" db="UniProtKB">
        <authorList>
            <consortium name="RefSeq"/>
        </authorList>
    </citation>
    <scope>IDENTIFICATION</scope>
    <source>
        <tissue evidence="4">Entire body</tissue>
    </source>
</reference>
<feature type="domain" description="Mic1" evidence="1">
    <location>
        <begin position="371"/>
        <end position="587"/>
    </location>
</feature>
<dbReference type="GO" id="GO:0035658">
    <property type="term" value="C:Mon1-Ccz1 complex"/>
    <property type="evidence" value="ECO:0007669"/>
    <property type="project" value="InterPro"/>
</dbReference>